<comment type="catalytic activity">
    <reaction evidence="8">
        <text>adenosine + phosphate = alpha-D-ribose 1-phosphate + adenine</text>
        <dbReference type="Rhea" id="RHEA:27642"/>
        <dbReference type="ChEBI" id="CHEBI:16335"/>
        <dbReference type="ChEBI" id="CHEBI:16708"/>
        <dbReference type="ChEBI" id="CHEBI:43474"/>
        <dbReference type="ChEBI" id="CHEBI:57720"/>
        <dbReference type="EC" id="2.4.2.1"/>
    </reaction>
    <physiologicalReaction direction="left-to-right" evidence="8">
        <dbReference type="Rhea" id="RHEA:27643"/>
    </physiologicalReaction>
</comment>
<evidence type="ECO:0000313" key="12">
    <source>
        <dbReference type="Proteomes" id="UP000198640"/>
    </source>
</evidence>
<evidence type="ECO:0000256" key="2">
    <source>
        <dbReference type="ARBA" id="ARBA00007353"/>
    </source>
</evidence>
<dbReference type="OrthoDB" id="4279at2"/>
<organism evidence="11 12">
    <name type="scientific">Nitrosomonas halophila</name>
    <dbReference type="NCBI Taxonomy" id="44576"/>
    <lineage>
        <taxon>Bacteria</taxon>
        <taxon>Pseudomonadati</taxon>
        <taxon>Pseudomonadota</taxon>
        <taxon>Betaproteobacteria</taxon>
        <taxon>Nitrosomonadales</taxon>
        <taxon>Nitrosomonadaceae</taxon>
        <taxon>Nitrosomonas</taxon>
    </lineage>
</organism>
<proteinExistence type="inferred from homology"/>
<dbReference type="AlphaFoldDB" id="A0A1H3GQN6"/>
<keyword evidence="3" id="KW-0808">Transferase</keyword>
<dbReference type="SUPFAM" id="SSF64438">
    <property type="entry name" value="CNF1/YfiH-like putative cysteine hydrolases"/>
    <property type="match status" value="1"/>
</dbReference>
<comment type="catalytic activity">
    <reaction evidence="1">
        <text>inosine + phosphate = alpha-D-ribose 1-phosphate + hypoxanthine</text>
        <dbReference type="Rhea" id="RHEA:27646"/>
        <dbReference type="ChEBI" id="CHEBI:17368"/>
        <dbReference type="ChEBI" id="CHEBI:17596"/>
        <dbReference type="ChEBI" id="CHEBI:43474"/>
        <dbReference type="ChEBI" id="CHEBI:57720"/>
        <dbReference type="EC" id="2.4.2.1"/>
    </reaction>
    <physiologicalReaction direction="left-to-right" evidence="1">
        <dbReference type="Rhea" id="RHEA:27647"/>
    </physiologicalReaction>
</comment>
<evidence type="ECO:0000256" key="3">
    <source>
        <dbReference type="ARBA" id="ARBA00022679"/>
    </source>
</evidence>
<evidence type="ECO:0000256" key="10">
    <source>
        <dbReference type="RuleBase" id="RU361274"/>
    </source>
</evidence>
<dbReference type="STRING" id="44576.SAMN05421881_101634"/>
<protein>
    <recommendedName>
        <fullName evidence="10">Purine nucleoside phosphorylase</fullName>
    </recommendedName>
</protein>
<evidence type="ECO:0000256" key="9">
    <source>
        <dbReference type="ARBA" id="ARBA00049893"/>
    </source>
</evidence>
<dbReference type="GO" id="GO:0016787">
    <property type="term" value="F:hydrolase activity"/>
    <property type="evidence" value="ECO:0007669"/>
    <property type="project" value="UniProtKB-KW"/>
</dbReference>
<dbReference type="GO" id="GO:0005507">
    <property type="term" value="F:copper ion binding"/>
    <property type="evidence" value="ECO:0007669"/>
    <property type="project" value="TreeGrafter"/>
</dbReference>
<name>A0A1H3GQN6_9PROT</name>
<dbReference type="EMBL" id="FNOY01000016">
    <property type="protein sequence ID" value="SDY05591.1"/>
    <property type="molecule type" value="Genomic_DNA"/>
</dbReference>
<dbReference type="InterPro" id="IPR038371">
    <property type="entry name" value="Cu_polyphenol_OxRdtase_sf"/>
</dbReference>
<dbReference type="CDD" id="cd16833">
    <property type="entry name" value="YfiH"/>
    <property type="match status" value="1"/>
</dbReference>
<dbReference type="RefSeq" id="WP_090413193.1">
    <property type="nucleotide sequence ID" value="NZ_FNOY01000016.1"/>
</dbReference>
<dbReference type="InterPro" id="IPR003730">
    <property type="entry name" value="Cu_polyphenol_OxRdtase"/>
</dbReference>
<keyword evidence="12" id="KW-1185">Reference proteome</keyword>
<evidence type="ECO:0000256" key="7">
    <source>
        <dbReference type="ARBA" id="ARBA00047989"/>
    </source>
</evidence>
<gene>
    <name evidence="11" type="ORF">SAMN05421881_101634</name>
</gene>
<comment type="catalytic activity">
    <reaction evidence="7">
        <text>adenosine + H2O + H(+) = inosine + NH4(+)</text>
        <dbReference type="Rhea" id="RHEA:24408"/>
        <dbReference type="ChEBI" id="CHEBI:15377"/>
        <dbReference type="ChEBI" id="CHEBI:15378"/>
        <dbReference type="ChEBI" id="CHEBI:16335"/>
        <dbReference type="ChEBI" id="CHEBI:17596"/>
        <dbReference type="ChEBI" id="CHEBI:28938"/>
        <dbReference type="EC" id="3.5.4.4"/>
    </reaction>
    <physiologicalReaction direction="left-to-right" evidence="7">
        <dbReference type="Rhea" id="RHEA:24409"/>
    </physiologicalReaction>
</comment>
<reference evidence="11 12" key="1">
    <citation type="submission" date="2016-10" db="EMBL/GenBank/DDBJ databases">
        <authorList>
            <person name="de Groot N.N."/>
        </authorList>
    </citation>
    <scope>NUCLEOTIDE SEQUENCE [LARGE SCALE GENOMIC DNA]</scope>
    <source>
        <strain evidence="11 12">Nm1</strain>
    </source>
</reference>
<accession>A0A1H3GQN6</accession>
<evidence type="ECO:0000256" key="6">
    <source>
        <dbReference type="ARBA" id="ARBA00022833"/>
    </source>
</evidence>
<comment type="catalytic activity">
    <reaction evidence="9">
        <text>S-methyl-5'-thioadenosine + phosphate = 5-(methylsulfanyl)-alpha-D-ribose 1-phosphate + adenine</text>
        <dbReference type="Rhea" id="RHEA:11852"/>
        <dbReference type="ChEBI" id="CHEBI:16708"/>
        <dbReference type="ChEBI" id="CHEBI:17509"/>
        <dbReference type="ChEBI" id="CHEBI:43474"/>
        <dbReference type="ChEBI" id="CHEBI:58533"/>
        <dbReference type="EC" id="2.4.2.28"/>
    </reaction>
    <physiologicalReaction direction="left-to-right" evidence="9">
        <dbReference type="Rhea" id="RHEA:11853"/>
    </physiologicalReaction>
</comment>
<dbReference type="PANTHER" id="PTHR30616">
    <property type="entry name" value="UNCHARACTERIZED PROTEIN YFIH"/>
    <property type="match status" value="1"/>
</dbReference>
<dbReference type="InterPro" id="IPR011324">
    <property type="entry name" value="Cytotoxic_necrot_fac-like_cat"/>
</dbReference>
<sequence>MIDWIVPDWPSPGNVKAVVTTRQGGVSQNIAGAYASFNLATHVNDNPDAVLQNRARLRRYLPAEPYWLTQVHGTRPIWVDTSNEREGDAAISRNRGIVCAILVADCLPVLLCDTAGSVVAVVHAGWRGLAGGIVENTIREMRKYVSGGQIIAWLGPAIGPGYFEVGEEVRAAFVAYNRQAAGAFVPAKEKDKWYANLFDLARQRLAGTGVDQVYGGDVCTFSDARRFYSYRRDGVTGRMAGLVWLA</sequence>
<evidence type="ECO:0000256" key="5">
    <source>
        <dbReference type="ARBA" id="ARBA00022801"/>
    </source>
</evidence>
<dbReference type="PANTHER" id="PTHR30616:SF2">
    <property type="entry name" value="PURINE NUCLEOSIDE PHOSPHORYLASE LACC1"/>
    <property type="match status" value="1"/>
</dbReference>
<evidence type="ECO:0000256" key="1">
    <source>
        <dbReference type="ARBA" id="ARBA00000553"/>
    </source>
</evidence>
<dbReference type="GO" id="GO:0017061">
    <property type="term" value="F:S-methyl-5-thioadenosine phosphorylase activity"/>
    <property type="evidence" value="ECO:0007669"/>
    <property type="project" value="UniProtKB-EC"/>
</dbReference>
<keyword evidence="4" id="KW-0479">Metal-binding</keyword>
<dbReference type="NCBIfam" id="TIGR00726">
    <property type="entry name" value="peptidoglycan editing factor PgeF"/>
    <property type="match status" value="1"/>
</dbReference>
<dbReference type="Gene3D" id="3.60.140.10">
    <property type="entry name" value="CNF1/YfiH-like putative cysteine hydrolases"/>
    <property type="match status" value="1"/>
</dbReference>
<evidence type="ECO:0000256" key="8">
    <source>
        <dbReference type="ARBA" id="ARBA00048968"/>
    </source>
</evidence>
<keyword evidence="5" id="KW-0378">Hydrolase</keyword>
<dbReference type="Pfam" id="PF02578">
    <property type="entry name" value="Cu-oxidase_4"/>
    <property type="match status" value="1"/>
</dbReference>
<evidence type="ECO:0000256" key="4">
    <source>
        <dbReference type="ARBA" id="ARBA00022723"/>
    </source>
</evidence>
<evidence type="ECO:0000313" key="11">
    <source>
        <dbReference type="EMBL" id="SDY05591.1"/>
    </source>
</evidence>
<comment type="similarity">
    <text evidence="2 10">Belongs to the purine nucleoside phosphorylase YfiH/LACC1 family.</text>
</comment>
<keyword evidence="6" id="KW-0862">Zinc</keyword>
<dbReference type="Proteomes" id="UP000198640">
    <property type="component" value="Unassembled WGS sequence"/>
</dbReference>